<evidence type="ECO:0000256" key="3">
    <source>
        <dbReference type="ARBA" id="ARBA00022989"/>
    </source>
</evidence>
<keyword evidence="8" id="KW-1185">Reference proteome</keyword>
<feature type="transmembrane region" description="Helical" evidence="5">
    <location>
        <begin position="122"/>
        <end position="143"/>
    </location>
</feature>
<dbReference type="KEGG" id="taz:TREAZ_0647"/>
<dbReference type="STRING" id="545695.TREAZ_0647"/>
<dbReference type="CDD" id="cd06261">
    <property type="entry name" value="TM_PBP2"/>
    <property type="match status" value="2"/>
</dbReference>
<dbReference type="InterPro" id="IPR000515">
    <property type="entry name" value="MetI-like"/>
</dbReference>
<dbReference type="InterPro" id="IPR035906">
    <property type="entry name" value="MetI-like_sf"/>
</dbReference>
<dbReference type="OrthoDB" id="725at2"/>
<evidence type="ECO:0000256" key="5">
    <source>
        <dbReference type="RuleBase" id="RU363032"/>
    </source>
</evidence>
<evidence type="ECO:0000313" key="8">
    <source>
        <dbReference type="Proteomes" id="UP000009222"/>
    </source>
</evidence>
<feature type="transmembrane region" description="Helical" evidence="5">
    <location>
        <begin position="83"/>
        <end position="110"/>
    </location>
</feature>
<dbReference type="Pfam" id="PF00528">
    <property type="entry name" value="BPD_transp_1"/>
    <property type="match status" value="2"/>
</dbReference>
<dbReference type="eggNOG" id="COG1178">
    <property type="taxonomic scope" value="Bacteria"/>
</dbReference>
<comment type="similarity">
    <text evidence="5">Belongs to the binding-protein-dependent transport system permease family.</text>
</comment>
<proteinExistence type="inferred from homology"/>
<dbReference type="AlphaFoldDB" id="F5YAY2"/>
<organism evidence="7 8">
    <name type="scientific">Leadbettera azotonutricia (strain ATCC BAA-888 / DSM 13862 / ZAS-9)</name>
    <name type="common">Treponema azotonutricium</name>
    <dbReference type="NCBI Taxonomy" id="545695"/>
    <lineage>
        <taxon>Bacteria</taxon>
        <taxon>Pseudomonadati</taxon>
        <taxon>Spirochaetota</taxon>
        <taxon>Spirochaetia</taxon>
        <taxon>Spirochaetales</taxon>
        <taxon>Breznakiellaceae</taxon>
        <taxon>Leadbettera</taxon>
    </lineage>
</organism>
<dbReference type="PROSITE" id="PS50928">
    <property type="entry name" value="ABC_TM1"/>
    <property type="match status" value="2"/>
</dbReference>
<feature type="transmembrane region" description="Helical" evidence="5">
    <location>
        <begin position="320"/>
        <end position="344"/>
    </location>
</feature>
<sequence length="522" mass="57188">MTGIKLLITVFLLIAVIFPLISMLSYLPGANVSRIVSNPQFRQALINSLSTAGMGTVISILIAYVFAYCIARTGMGRTEIFSVFATVPMLIPSISHGMGLIILLGANGIITRLLGLKTTIYGFWGIVLGGVLYAFPVAFLMLADVLKYEDGSPYEAAEVLGIPRKNRFFAITFPYLRKPLISVVFAVFTMIFTDYGVALMIGGRCTTLPVLMYQEVIGLLNFSKGSVIGVILLAPALAAFIFDLLNKDKGNQSFVVQKTALARQRLRDAAATVFCALVCLIIALPILVFAFLTFVRKYPVDMTTSLYNVITSLEMGAGKFLLNSFIIALGVSVIGTFISYTLAYFTARTPGKTSKLLHLISITSLAIPGLVLGLSYVLFFKATFLYGTIAILILVNTVHFVASPYLMAYNSLGKLNANLEDVGFTLGIKRFAIVRDVLLPQTKLTVLEMFSYFFVNSMMTISAVSFLSTVGNKPIALMITQFEATMQLESAAFVSLLILSCNFLMKGFIYFSRRRIMKREGM</sequence>
<feature type="domain" description="ABC transmembrane type-1" evidence="6">
    <location>
        <begin position="45"/>
        <end position="243"/>
    </location>
</feature>
<reference evidence="7 8" key="2">
    <citation type="journal article" date="2011" name="ISME J.">
        <title>RNA-seq reveals cooperative metabolic interactions between two termite-gut spirochete species in co-culture.</title>
        <authorList>
            <person name="Rosenthal A.Z."/>
            <person name="Matson E.G."/>
            <person name="Eldar A."/>
            <person name="Leadbetter J.R."/>
        </authorList>
    </citation>
    <scope>NUCLEOTIDE SEQUENCE [LARGE SCALE GENOMIC DNA]</scope>
    <source>
        <strain evidence="8">ATCC BAA-888 / DSM 13862 / ZAS-9</strain>
    </source>
</reference>
<feature type="transmembrane region" description="Helical" evidence="5">
    <location>
        <begin position="7"/>
        <end position="29"/>
    </location>
</feature>
<accession>F5YAY2</accession>
<feature type="domain" description="ABC transmembrane type-1" evidence="6">
    <location>
        <begin position="321"/>
        <end position="509"/>
    </location>
</feature>
<keyword evidence="3 5" id="KW-1133">Transmembrane helix</keyword>
<evidence type="ECO:0000256" key="1">
    <source>
        <dbReference type="ARBA" id="ARBA00004651"/>
    </source>
</evidence>
<feature type="transmembrane region" description="Helical" evidence="5">
    <location>
        <begin position="180"/>
        <end position="202"/>
    </location>
</feature>
<evidence type="ECO:0000259" key="6">
    <source>
        <dbReference type="PROSITE" id="PS50928"/>
    </source>
</evidence>
<evidence type="ECO:0000256" key="4">
    <source>
        <dbReference type="ARBA" id="ARBA00023136"/>
    </source>
</evidence>
<dbReference type="EMBL" id="CP001841">
    <property type="protein sequence ID" value="AEF82692.1"/>
    <property type="molecule type" value="Genomic_DNA"/>
</dbReference>
<keyword evidence="4 5" id="KW-0472">Membrane</keyword>
<dbReference type="SUPFAM" id="SSF161098">
    <property type="entry name" value="MetI-like"/>
    <property type="match status" value="2"/>
</dbReference>
<keyword evidence="5" id="KW-0813">Transport</keyword>
<dbReference type="HOGENOM" id="CLU_021838_1_2_12"/>
<evidence type="ECO:0000313" key="7">
    <source>
        <dbReference type="EMBL" id="AEF82692.1"/>
    </source>
</evidence>
<gene>
    <name evidence="7" type="ordered locus">TREAZ_0647</name>
</gene>
<dbReference type="GO" id="GO:0055085">
    <property type="term" value="P:transmembrane transport"/>
    <property type="evidence" value="ECO:0007669"/>
    <property type="project" value="InterPro"/>
</dbReference>
<feature type="transmembrane region" description="Helical" evidence="5">
    <location>
        <begin position="266"/>
        <end position="292"/>
    </location>
</feature>
<feature type="transmembrane region" description="Helical" evidence="5">
    <location>
        <begin position="49"/>
        <end position="71"/>
    </location>
</feature>
<evidence type="ECO:0000256" key="2">
    <source>
        <dbReference type="ARBA" id="ARBA00022692"/>
    </source>
</evidence>
<feature type="transmembrane region" description="Helical" evidence="5">
    <location>
        <begin position="384"/>
        <end position="406"/>
    </location>
</feature>
<protein>
    <submittedName>
        <fullName evidence="7">Putative transport system permease, iron</fullName>
    </submittedName>
</protein>
<keyword evidence="2 5" id="KW-0812">Transmembrane</keyword>
<comment type="subcellular location">
    <subcellularLocation>
        <location evidence="1 5">Cell membrane</location>
        <topology evidence="1 5">Multi-pass membrane protein</topology>
    </subcellularLocation>
</comment>
<feature type="transmembrane region" description="Helical" evidence="5">
    <location>
        <begin position="491"/>
        <end position="512"/>
    </location>
</feature>
<dbReference type="PANTHER" id="PTHR43496">
    <property type="entry name" value="PROTEIN LPLB"/>
    <property type="match status" value="1"/>
</dbReference>
<name>F5YAY2_LEAAZ</name>
<reference evidence="8" key="1">
    <citation type="submission" date="2009-12" db="EMBL/GenBank/DDBJ databases">
        <title>Complete sequence of Treponema azotonutricium strain ZAS-9.</title>
        <authorList>
            <person name="Tetu S.G."/>
            <person name="Matson E."/>
            <person name="Ren Q."/>
            <person name="Seshadri R."/>
            <person name="Elbourne L."/>
            <person name="Hassan K.A."/>
            <person name="Durkin A."/>
            <person name="Radune D."/>
            <person name="Mohamoud Y."/>
            <person name="Shay R."/>
            <person name="Jin S."/>
            <person name="Zhang X."/>
            <person name="Lucey K."/>
            <person name="Ballor N.R."/>
            <person name="Ottesen E."/>
            <person name="Rosenthal R."/>
            <person name="Allen A."/>
            <person name="Leadbetter J.R."/>
            <person name="Paulsen I.T."/>
        </authorList>
    </citation>
    <scope>NUCLEOTIDE SEQUENCE [LARGE SCALE GENOMIC DNA]</scope>
    <source>
        <strain evidence="8">ATCC BAA-888 / DSM 13862 / ZAS-9</strain>
    </source>
</reference>
<dbReference type="GO" id="GO:0005886">
    <property type="term" value="C:plasma membrane"/>
    <property type="evidence" value="ECO:0007669"/>
    <property type="project" value="UniProtKB-SubCell"/>
</dbReference>
<dbReference type="Gene3D" id="1.10.3720.10">
    <property type="entry name" value="MetI-like"/>
    <property type="match status" value="2"/>
</dbReference>
<feature type="transmembrane region" description="Helical" evidence="5">
    <location>
        <begin position="450"/>
        <end position="471"/>
    </location>
</feature>
<feature type="transmembrane region" description="Helical" evidence="5">
    <location>
        <begin position="222"/>
        <end position="245"/>
    </location>
</feature>
<dbReference type="PANTHER" id="PTHR43496:SF1">
    <property type="entry name" value="POLYGALACTURONAN_RHAMNOGALACTURONAN TRANSPORT SYSTEM PERMEASE PROTEIN YTEP"/>
    <property type="match status" value="1"/>
</dbReference>
<dbReference type="InParanoid" id="F5YAY2"/>
<dbReference type="Proteomes" id="UP000009222">
    <property type="component" value="Chromosome"/>
</dbReference>
<feature type="transmembrane region" description="Helical" evidence="5">
    <location>
        <begin position="356"/>
        <end position="378"/>
    </location>
</feature>